<dbReference type="EMBL" id="AMZH03018978">
    <property type="protein sequence ID" value="RRT40954.1"/>
    <property type="molecule type" value="Genomic_DNA"/>
</dbReference>
<proteinExistence type="predicted"/>
<feature type="compositionally biased region" description="Basic residues" evidence="1">
    <location>
        <begin position="88"/>
        <end position="98"/>
    </location>
</feature>
<name>A0A426XNB7_ENSVE</name>
<evidence type="ECO:0000313" key="2">
    <source>
        <dbReference type="EMBL" id="RRT40954.1"/>
    </source>
</evidence>
<dbReference type="Proteomes" id="UP000287651">
    <property type="component" value="Unassembled WGS sequence"/>
</dbReference>
<gene>
    <name evidence="2" type="ORF">B296_00058177</name>
</gene>
<evidence type="ECO:0000256" key="1">
    <source>
        <dbReference type="SAM" id="MobiDB-lite"/>
    </source>
</evidence>
<accession>A0A426XNB7</accession>
<feature type="non-terminal residue" evidence="2">
    <location>
        <position position="129"/>
    </location>
</feature>
<comment type="caution">
    <text evidence="2">The sequence shown here is derived from an EMBL/GenBank/DDBJ whole genome shotgun (WGS) entry which is preliminary data.</text>
</comment>
<dbReference type="AlphaFoldDB" id="A0A426XNB7"/>
<reference evidence="2 3" key="1">
    <citation type="journal article" date="2014" name="Agronomy (Basel)">
        <title>A Draft Genome Sequence for Ensete ventricosum, the Drought-Tolerant Tree Against Hunger.</title>
        <authorList>
            <person name="Harrison J."/>
            <person name="Moore K.A."/>
            <person name="Paszkiewicz K."/>
            <person name="Jones T."/>
            <person name="Grant M."/>
            <person name="Ambacheew D."/>
            <person name="Muzemil S."/>
            <person name="Studholme D.J."/>
        </authorList>
    </citation>
    <scope>NUCLEOTIDE SEQUENCE [LARGE SCALE GENOMIC DNA]</scope>
</reference>
<evidence type="ECO:0000313" key="3">
    <source>
        <dbReference type="Proteomes" id="UP000287651"/>
    </source>
</evidence>
<feature type="compositionally biased region" description="Basic and acidic residues" evidence="1">
    <location>
        <begin position="117"/>
        <end position="129"/>
    </location>
</feature>
<protein>
    <submittedName>
        <fullName evidence="2">Uncharacterized protein</fullName>
    </submittedName>
</protein>
<sequence>MSGGMVGSNWSSKARTAQYDRYANRPLPGDTAKIDRRQSISAVDGRLKDKSTVGGRLNEKSTVGGRLRKKREEEEEEEEKKKEEEEKKRRRRKKKRKSTSPARPCRLRATFLPTRGDGSRAGRENEASA</sequence>
<organism evidence="2 3">
    <name type="scientific">Ensete ventricosum</name>
    <name type="common">Abyssinian banana</name>
    <name type="synonym">Musa ensete</name>
    <dbReference type="NCBI Taxonomy" id="4639"/>
    <lineage>
        <taxon>Eukaryota</taxon>
        <taxon>Viridiplantae</taxon>
        <taxon>Streptophyta</taxon>
        <taxon>Embryophyta</taxon>
        <taxon>Tracheophyta</taxon>
        <taxon>Spermatophyta</taxon>
        <taxon>Magnoliopsida</taxon>
        <taxon>Liliopsida</taxon>
        <taxon>Zingiberales</taxon>
        <taxon>Musaceae</taxon>
        <taxon>Ensete</taxon>
    </lineage>
</organism>
<feature type="region of interest" description="Disordered" evidence="1">
    <location>
        <begin position="1"/>
        <end position="129"/>
    </location>
</feature>